<evidence type="ECO:0000259" key="2">
    <source>
        <dbReference type="Pfam" id="PF10382"/>
    </source>
</evidence>
<evidence type="ECO:0000313" key="4">
    <source>
        <dbReference type="Proteomes" id="UP000235388"/>
    </source>
</evidence>
<organism evidence="3 4">
    <name type="scientific">Puccinia coronata f. sp. avenae</name>
    <dbReference type="NCBI Taxonomy" id="200324"/>
    <lineage>
        <taxon>Eukaryota</taxon>
        <taxon>Fungi</taxon>
        <taxon>Dikarya</taxon>
        <taxon>Basidiomycota</taxon>
        <taxon>Pucciniomycotina</taxon>
        <taxon>Pucciniomycetes</taxon>
        <taxon>Pucciniales</taxon>
        <taxon>Pucciniaceae</taxon>
        <taxon>Puccinia</taxon>
    </lineage>
</organism>
<feature type="compositionally biased region" description="Polar residues" evidence="1">
    <location>
        <begin position="249"/>
        <end position="271"/>
    </location>
</feature>
<gene>
    <name evidence="3" type="ORF">PCANC_10064</name>
</gene>
<dbReference type="Pfam" id="PF10382">
    <property type="entry name" value="ZGRF1-like_N"/>
    <property type="match status" value="1"/>
</dbReference>
<dbReference type="InterPro" id="IPR018838">
    <property type="entry name" value="ZGRF1-like_N"/>
</dbReference>
<dbReference type="EMBL" id="PGCJ01000147">
    <property type="protein sequence ID" value="PLW43471.1"/>
    <property type="molecule type" value="Genomic_DNA"/>
</dbReference>
<dbReference type="OrthoDB" id="6513042at2759"/>
<protein>
    <recommendedName>
        <fullName evidence="2">5'-3' DNA helicase ZGRF1-like N-terminal domain-containing protein</fullName>
    </recommendedName>
</protein>
<reference evidence="3 4" key="1">
    <citation type="submission" date="2017-11" db="EMBL/GenBank/DDBJ databases">
        <title>De novo assembly and phasing of dikaryotic genomes from two isolates of Puccinia coronata f. sp. avenae, the causal agent of oat crown rust.</title>
        <authorList>
            <person name="Miller M.E."/>
            <person name="Zhang Y."/>
            <person name="Omidvar V."/>
            <person name="Sperschneider J."/>
            <person name="Schwessinger B."/>
            <person name="Raley C."/>
            <person name="Palmer J.M."/>
            <person name="Garnica D."/>
            <person name="Upadhyaya N."/>
            <person name="Rathjen J."/>
            <person name="Taylor J.M."/>
            <person name="Park R.F."/>
            <person name="Dodds P.N."/>
            <person name="Hirsch C.D."/>
            <person name="Kianian S.F."/>
            <person name="Figueroa M."/>
        </authorList>
    </citation>
    <scope>NUCLEOTIDE SEQUENCE [LARGE SCALE GENOMIC DNA]</scope>
    <source>
        <strain evidence="3">12NC29</strain>
    </source>
</reference>
<dbReference type="Proteomes" id="UP000235388">
    <property type="component" value="Unassembled WGS sequence"/>
</dbReference>
<evidence type="ECO:0000256" key="1">
    <source>
        <dbReference type="SAM" id="MobiDB-lite"/>
    </source>
</evidence>
<comment type="caution">
    <text evidence="3">The sequence shown here is derived from an EMBL/GenBank/DDBJ whole genome shotgun (WGS) entry which is preliminary data.</text>
</comment>
<name>A0A2N5V0D7_9BASI</name>
<dbReference type="AlphaFoldDB" id="A0A2N5V0D7"/>
<feature type="compositionally biased region" description="Polar residues" evidence="1">
    <location>
        <begin position="346"/>
        <end position="366"/>
    </location>
</feature>
<feature type="compositionally biased region" description="Low complexity" evidence="1">
    <location>
        <begin position="226"/>
        <end position="237"/>
    </location>
</feature>
<feature type="domain" description="5'-3' DNA helicase ZGRF1-like N-terminal" evidence="2">
    <location>
        <begin position="81"/>
        <end position="127"/>
    </location>
</feature>
<feature type="region of interest" description="Disordered" evidence="1">
    <location>
        <begin position="211"/>
        <end position="402"/>
    </location>
</feature>
<keyword evidence="4" id="KW-1185">Reference proteome</keyword>
<accession>A0A2N5V0D7</accession>
<dbReference type="STRING" id="200324.A0A2N5V0D7"/>
<proteinExistence type="predicted"/>
<evidence type="ECO:0000313" key="3">
    <source>
        <dbReference type="EMBL" id="PLW43471.1"/>
    </source>
</evidence>
<sequence>MNVKTTLPLRLKYPTPDGGLARMSFGPLVKLHYFPRTLVRNALDSDCDWSLNRRHARHHHHDCFGPTPFFPHLLYSLSRGDLQKHRKVWHDGFIRMRHVNSKVYLQSEDGHTLAESFIKISASRAQPERSPDRLNYAKVHAEFCLDEDEEIVFDPVEDSELRPSSYAARIVNLVSLETENVPLHPALNPKARQDLHKRKMEYLDQTIQQFTKRGKPGCTSPETKQLSSDPATPSSLTPLPPASRRKISGFQSRPFNSPLMNKSMPSSSTAKPSLEPLRPPLSIHKSRPTVVPPPPQSHAEPQMEIDPHHIESSNDEPALQAGSSSSSPPHPVHSRPSNRPALQPKLNLQQKAQLPKTAQSSGQSAGPNRLPESSSSSSSTTRVSEQKTLKINWDSFFMAAKP</sequence>